<proteinExistence type="predicted"/>
<evidence type="ECO:0008006" key="4">
    <source>
        <dbReference type="Google" id="ProtNLM"/>
    </source>
</evidence>
<gene>
    <name evidence="2" type="ORF">FISHEDRAFT_75197</name>
</gene>
<dbReference type="OrthoDB" id="2629491at2759"/>
<protein>
    <recommendedName>
        <fullName evidence="4">USP domain-containing protein</fullName>
    </recommendedName>
</protein>
<dbReference type="EMBL" id="KN882021">
    <property type="protein sequence ID" value="KIY46846.1"/>
    <property type="molecule type" value="Genomic_DNA"/>
</dbReference>
<organism evidence="2 3">
    <name type="scientific">Fistulina hepatica ATCC 64428</name>
    <dbReference type="NCBI Taxonomy" id="1128425"/>
    <lineage>
        <taxon>Eukaryota</taxon>
        <taxon>Fungi</taxon>
        <taxon>Dikarya</taxon>
        <taxon>Basidiomycota</taxon>
        <taxon>Agaricomycotina</taxon>
        <taxon>Agaricomycetes</taxon>
        <taxon>Agaricomycetidae</taxon>
        <taxon>Agaricales</taxon>
        <taxon>Fistulinaceae</taxon>
        <taxon>Fistulina</taxon>
    </lineage>
</organism>
<sequence>MAVYTGTVPPRKESRTLFASIKLTKEKWRRTREWKAINQQYERLVREKMDELKMQSPVPRQLDAPTIDMHSVIVSQGSQSSESFPRRLQKTRFNSTPSPLSRPILQSDDLSRGSTDSGHDSGVALPNNKRRVSLSIVPPLGTSWKNNSCAYDCLFPILYSIWLRDPQHWDAVFREMNTFLHMISRGFERVFRYSTTLDAVRDSLRERLARYDPDTFPMGEFTDLQDILNELLVAPKVILFQRMRCPEHPNTHPVSRDTMPSPHNRAMIRDYGMVHASVSAMVDTLTHRMLSSRRCEKCDARLLEMFRFHDVPDLLVFEFAGTTPGMIDRVIQIKGENERFQFELVGVAYYGHEHYTCRIIDGHSHIWHHNAISARMEDEGRVLDEQSLTFVENSTAVAAFYTKRT</sequence>
<evidence type="ECO:0000313" key="3">
    <source>
        <dbReference type="Proteomes" id="UP000054144"/>
    </source>
</evidence>
<dbReference type="Proteomes" id="UP000054144">
    <property type="component" value="Unassembled WGS sequence"/>
</dbReference>
<evidence type="ECO:0000256" key="1">
    <source>
        <dbReference type="SAM" id="MobiDB-lite"/>
    </source>
</evidence>
<name>A0A0D7AAA2_9AGAR</name>
<feature type="region of interest" description="Disordered" evidence="1">
    <location>
        <begin position="75"/>
        <end position="125"/>
    </location>
</feature>
<reference evidence="2 3" key="1">
    <citation type="journal article" date="2015" name="Fungal Genet. Biol.">
        <title>Evolution of novel wood decay mechanisms in Agaricales revealed by the genome sequences of Fistulina hepatica and Cylindrobasidium torrendii.</title>
        <authorList>
            <person name="Floudas D."/>
            <person name="Held B.W."/>
            <person name="Riley R."/>
            <person name="Nagy L.G."/>
            <person name="Koehler G."/>
            <person name="Ransdell A.S."/>
            <person name="Younus H."/>
            <person name="Chow J."/>
            <person name="Chiniquy J."/>
            <person name="Lipzen A."/>
            <person name="Tritt A."/>
            <person name="Sun H."/>
            <person name="Haridas S."/>
            <person name="LaButti K."/>
            <person name="Ohm R.A."/>
            <person name="Kues U."/>
            <person name="Blanchette R.A."/>
            <person name="Grigoriev I.V."/>
            <person name="Minto R.E."/>
            <person name="Hibbett D.S."/>
        </authorList>
    </citation>
    <scope>NUCLEOTIDE SEQUENCE [LARGE SCALE GENOMIC DNA]</scope>
    <source>
        <strain evidence="2 3">ATCC 64428</strain>
    </source>
</reference>
<keyword evidence="3" id="KW-1185">Reference proteome</keyword>
<evidence type="ECO:0000313" key="2">
    <source>
        <dbReference type="EMBL" id="KIY46846.1"/>
    </source>
</evidence>
<accession>A0A0D7AAA2</accession>
<dbReference type="AlphaFoldDB" id="A0A0D7AAA2"/>